<dbReference type="Gene3D" id="3.40.630.30">
    <property type="match status" value="1"/>
</dbReference>
<dbReference type="SUPFAM" id="SSF55729">
    <property type="entry name" value="Acyl-CoA N-acyltransferases (Nat)"/>
    <property type="match status" value="1"/>
</dbReference>
<gene>
    <name evidence="1" type="ORF">FHS42_003756</name>
</gene>
<organism evidence="1 2">
    <name type="scientific">Streptomyces zagrosensis</name>
    <dbReference type="NCBI Taxonomy" id="1042984"/>
    <lineage>
        <taxon>Bacteria</taxon>
        <taxon>Bacillati</taxon>
        <taxon>Actinomycetota</taxon>
        <taxon>Actinomycetes</taxon>
        <taxon>Kitasatosporales</taxon>
        <taxon>Streptomycetaceae</taxon>
        <taxon>Streptomyces</taxon>
    </lineage>
</organism>
<dbReference type="InterPro" id="IPR023214">
    <property type="entry name" value="HAD_sf"/>
</dbReference>
<dbReference type="RefSeq" id="WP_184573224.1">
    <property type="nucleotide sequence ID" value="NZ_JACHJL010000008.1"/>
</dbReference>
<keyword evidence="2" id="KW-1185">Reference proteome</keyword>
<dbReference type="AlphaFoldDB" id="A0A7W9QAQ1"/>
<dbReference type="InterPro" id="IPR016181">
    <property type="entry name" value="Acyl_CoA_acyltransferase"/>
</dbReference>
<dbReference type="InterPro" id="IPR010037">
    <property type="entry name" value="FkbH_domain"/>
</dbReference>
<dbReference type="SUPFAM" id="SSF56784">
    <property type="entry name" value="HAD-like"/>
    <property type="match status" value="1"/>
</dbReference>
<dbReference type="Proteomes" id="UP000588098">
    <property type="component" value="Unassembled WGS sequence"/>
</dbReference>
<dbReference type="NCBIfam" id="TIGR01681">
    <property type="entry name" value="HAD-SF-IIIC"/>
    <property type="match status" value="1"/>
</dbReference>
<dbReference type="InterPro" id="IPR036412">
    <property type="entry name" value="HAD-like_sf"/>
</dbReference>
<comment type="caution">
    <text evidence="1">The sequence shown here is derived from an EMBL/GenBank/DDBJ whole genome shotgun (WGS) entry which is preliminary data.</text>
</comment>
<accession>A0A7W9QAQ1</accession>
<dbReference type="InterPro" id="IPR010033">
    <property type="entry name" value="HAD_SF_ppase_IIIC"/>
</dbReference>
<sequence>MSSAQPIQSTPATKPQQGRIKCVVWDLDNTLWDGVLLEDGRVTVRPEVVEEIRRLDSLGILHSIASRNDHEAALQKLKEENLADYFLYPQINWNPKSGSVEHIAKAINIGLDAIAFVDDQPFERAEVEHQLPAVLTVDVAHLAEALRTPEFQPKFITDESKLRREMYRSAVVRDEAEQDYAGTSEEFLATLGMEFTISEAQVEDLQRAEELTVRTNQLNSTGRTYSYEELDTLRQDPNHLLLVADLTDRYGEYGKIGLALVERGSPAWQLRMMLMSCRVMARGVGTVLLNHVMALAKAESSELRAEFVETGRNRVMYVTYAFAGFEEVERDGDRVILRSDLGRIQPPPDYLTVTVR</sequence>
<dbReference type="NCBIfam" id="TIGR01686">
    <property type="entry name" value="FkbH"/>
    <property type="match status" value="1"/>
</dbReference>
<proteinExistence type="predicted"/>
<dbReference type="Gene3D" id="3.40.50.1000">
    <property type="entry name" value="HAD superfamily/HAD-like"/>
    <property type="match status" value="1"/>
</dbReference>
<protein>
    <submittedName>
        <fullName evidence="1">FkbH-like protein</fullName>
    </submittedName>
</protein>
<reference evidence="1 2" key="1">
    <citation type="submission" date="2020-08" db="EMBL/GenBank/DDBJ databases">
        <title>Genomic Encyclopedia of Type Strains, Phase III (KMG-III): the genomes of soil and plant-associated and newly described type strains.</title>
        <authorList>
            <person name="Whitman W."/>
        </authorList>
    </citation>
    <scope>NUCLEOTIDE SEQUENCE [LARGE SCALE GENOMIC DNA]</scope>
    <source>
        <strain evidence="1 2">CECT 8305</strain>
    </source>
</reference>
<evidence type="ECO:0000313" key="1">
    <source>
        <dbReference type="EMBL" id="MBB5936681.1"/>
    </source>
</evidence>
<name>A0A7W9QAQ1_9ACTN</name>
<dbReference type="EMBL" id="JACHJL010000008">
    <property type="protein sequence ID" value="MBB5936681.1"/>
    <property type="molecule type" value="Genomic_DNA"/>
</dbReference>
<evidence type="ECO:0000313" key="2">
    <source>
        <dbReference type="Proteomes" id="UP000588098"/>
    </source>
</evidence>